<name>A0A367XZL7_9MICO</name>
<dbReference type="SUPFAM" id="SSF103473">
    <property type="entry name" value="MFS general substrate transporter"/>
    <property type="match status" value="1"/>
</dbReference>
<feature type="transmembrane region" description="Helical" evidence="6">
    <location>
        <begin position="189"/>
        <end position="210"/>
    </location>
</feature>
<feature type="transmembrane region" description="Helical" evidence="6">
    <location>
        <begin position="222"/>
        <end position="244"/>
    </location>
</feature>
<dbReference type="InterPro" id="IPR024671">
    <property type="entry name" value="Atg22-like"/>
</dbReference>
<keyword evidence="2" id="KW-0813">Transport</keyword>
<keyword evidence="4 6" id="KW-1133">Transmembrane helix</keyword>
<keyword evidence="9" id="KW-1185">Reference proteome</keyword>
<evidence type="ECO:0000256" key="3">
    <source>
        <dbReference type="ARBA" id="ARBA00022692"/>
    </source>
</evidence>
<sequence>MSEIPRPPAAADSEALPVLGLQKNLSAEPTKRSTILSWALWDWGLQPFNTIIVTFIFTALYLTTDAFLPEEIASLADKDPVKDAALANLASGLGWGSTIAGLLILALAPVLGQQADAQGRQKLWLGIGTVGSVLAMFALWFAEPSPSFFWFAVAMISFGIVLGEIAAVNYNALLVSIATPKNIGRISGLGWGFGYVGGVVALILVVVFYMGDWFGIPEEGGVPFRLIAVGCAIWAIAFCLPVFLKVPEPAPLGRPERRVGFFQSYAQLVRDIVDLYRNPATRNTFWFLLSSAVFRDGLAGVFAFGAVIAGQVFDFGFIDIVIFGIAANLIAGLSTIIAGRWDDVFGPKAIIVTALVGMVVSGLVVFFLADTGKIVFWIFGLILCAFVGPAQSAGRSFLARVTPAGREGEIFGLYATTGRAASWMSSALWATLIAIAGSTIFGVLGIVIVLLAGLLLVLPVKAAR</sequence>
<protein>
    <submittedName>
        <fullName evidence="8">MFS transporter</fullName>
    </submittedName>
</protein>
<reference evidence="8 9" key="1">
    <citation type="submission" date="2018-07" db="EMBL/GenBank/DDBJ databases">
        <title>Microbacterium endoborsara sp. nov., a novel actinobacterium isolated from Borszczowia aralocaspica.</title>
        <authorList>
            <person name="An D."/>
        </authorList>
    </citation>
    <scope>NUCLEOTIDE SEQUENCE [LARGE SCALE GENOMIC DNA]</scope>
    <source>
        <strain evidence="8 9">C1.15228</strain>
    </source>
</reference>
<evidence type="ECO:0000313" key="8">
    <source>
        <dbReference type="EMBL" id="RCK58252.1"/>
    </source>
</evidence>
<evidence type="ECO:0000256" key="5">
    <source>
        <dbReference type="ARBA" id="ARBA00023136"/>
    </source>
</evidence>
<feature type="transmembrane region" description="Helical" evidence="6">
    <location>
        <begin position="315"/>
        <end position="337"/>
    </location>
</feature>
<dbReference type="PROSITE" id="PS50850">
    <property type="entry name" value="MFS"/>
    <property type="match status" value="1"/>
</dbReference>
<dbReference type="PANTHER" id="PTHR23519:SF1">
    <property type="entry name" value="AUTOPHAGY-RELATED PROTEIN 22"/>
    <property type="match status" value="1"/>
</dbReference>
<dbReference type="OrthoDB" id="9768783at2"/>
<feature type="transmembrane region" description="Helical" evidence="6">
    <location>
        <begin position="123"/>
        <end position="142"/>
    </location>
</feature>
<dbReference type="GO" id="GO:0022857">
    <property type="term" value="F:transmembrane transporter activity"/>
    <property type="evidence" value="ECO:0007669"/>
    <property type="project" value="InterPro"/>
</dbReference>
<dbReference type="RefSeq" id="WP_114118310.1">
    <property type="nucleotide sequence ID" value="NZ_BMHU01000002.1"/>
</dbReference>
<dbReference type="EMBL" id="QORO01000004">
    <property type="protein sequence ID" value="RCK58252.1"/>
    <property type="molecule type" value="Genomic_DNA"/>
</dbReference>
<feature type="domain" description="Major facilitator superfamily (MFS) profile" evidence="7">
    <location>
        <begin position="51"/>
        <end position="463"/>
    </location>
</feature>
<feature type="transmembrane region" description="Helical" evidence="6">
    <location>
        <begin position="285"/>
        <end position="309"/>
    </location>
</feature>
<dbReference type="Gene3D" id="1.20.1250.20">
    <property type="entry name" value="MFS general substrate transporter like domains"/>
    <property type="match status" value="1"/>
</dbReference>
<feature type="transmembrane region" description="Helical" evidence="6">
    <location>
        <begin position="427"/>
        <end position="458"/>
    </location>
</feature>
<dbReference type="InterPro" id="IPR020846">
    <property type="entry name" value="MFS_dom"/>
</dbReference>
<feature type="transmembrane region" description="Helical" evidence="6">
    <location>
        <begin position="349"/>
        <end position="368"/>
    </location>
</feature>
<proteinExistence type="predicted"/>
<evidence type="ECO:0000256" key="4">
    <source>
        <dbReference type="ARBA" id="ARBA00022989"/>
    </source>
</evidence>
<feature type="transmembrane region" description="Helical" evidence="6">
    <location>
        <begin position="148"/>
        <end position="168"/>
    </location>
</feature>
<feature type="transmembrane region" description="Helical" evidence="6">
    <location>
        <begin position="40"/>
        <end position="64"/>
    </location>
</feature>
<comment type="subcellular location">
    <subcellularLocation>
        <location evidence="1">Cell membrane</location>
        <topology evidence="1">Multi-pass membrane protein</topology>
    </subcellularLocation>
</comment>
<feature type="transmembrane region" description="Helical" evidence="6">
    <location>
        <begin position="374"/>
        <end position="390"/>
    </location>
</feature>
<evidence type="ECO:0000256" key="2">
    <source>
        <dbReference type="ARBA" id="ARBA00022448"/>
    </source>
</evidence>
<dbReference type="Pfam" id="PF11700">
    <property type="entry name" value="ATG22"/>
    <property type="match status" value="1"/>
</dbReference>
<keyword evidence="3 6" id="KW-0812">Transmembrane</keyword>
<dbReference type="Proteomes" id="UP000253508">
    <property type="component" value="Unassembled WGS sequence"/>
</dbReference>
<dbReference type="InterPro" id="IPR050495">
    <property type="entry name" value="ATG22/LtaA_families"/>
</dbReference>
<evidence type="ECO:0000256" key="1">
    <source>
        <dbReference type="ARBA" id="ARBA00004651"/>
    </source>
</evidence>
<evidence type="ECO:0000259" key="7">
    <source>
        <dbReference type="PROSITE" id="PS50850"/>
    </source>
</evidence>
<keyword evidence="5 6" id="KW-0472">Membrane</keyword>
<gene>
    <name evidence="8" type="ORF">DTO57_11220</name>
</gene>
<dbReference type="AlphaFoldDB" id="A0A367XZL7"/>
<evidence type="ECO:0000256" key="6">
    <source>
        <dbReference type="SAM" id="Phobius"/>
    </source>
</evidence>
<evidence type="ECO:0000313" key="9">
    <source>
        <dbReference type="Proteomes" id="UP000253508"/>
    </source>
</evidence>
<feature type="transmembrane region" description="Helical" evidence="6">
    <location>
        <begin position="84"/>
        <end position="111"/>
    </location>
</feature>
<dbReference type="PANTHER" id="PTHR23519">
    <property type="entry name" value="AUTOPHAGY-RELATED PROTEIN 22"/>
    <property type="match status" value="1"/>
</dbReference>
<accession>A0A367XZL7</accession>
<dbReference type="GO" id="GO:0005886">
    <property type="term" value="C:plasma membrane"/>
    <property type="evidence" value="ECO:0007669"/>
    <property type="project" value="UniProtKB-SubCell"/>
</dbReference>
<dbReference type="InterPro" id="IPR036259">
    <property type="entry name" value="MFS_trans_sf"/>
</dbReference>
<organism evidence="8 9">
    <name type="scientific">Microbacterium sorbitolivorans</name>
    <dbReference type="NCBI Taxonomy" id="1867410"/>
    <lineage>
        <taxon>Bacteria</taxon>
        <taxon>Bacillati</taxon>
        <taxon>Actinomycetota</taxon>
        <taxon>Actinomycetes</taxon>
        <taxon>Micrococcales</taxon>
        <taxon>Microbacteriaceae</taxon>
        <taxon>Microbacterium</taxon>
    </lineage>
</organism>
<comment type="caution">
    <text evidence="8">The sequence shown here is derived from an EMBL/GenBank/DDBJ whole genome shotgun (WGS) entry which is preliminary data.</text>
</comment>